<dbReference type="PANTHER" id="PTHR35394">
    <property type="entry name" value="DUF3176 DOMAIN-CONTAINING PROTEIN"/>
    <property type="match status" value="1"/>
</dbReference>
<evidence type="ECO:0000256" key="2">
    <source>
        <dbReference type="SAM" id="Phobius"/>
    </source>
</evidence>
<protein>
    <submittedName>
        <fullName evidence="3">Uncharacterized protein</fullName>
    </submittedName>
</protein>
<feature type="transmembrane region" description="Helical" evidence="2">
    <location>
        <begin position="583"/>
        <end position="600"/>
    </location>
</feature>
<feature type="transmembrane region" description="Helical" evidence="2">
    <location>
        <begin position="136"/>
        <end position="153"/>
    </location>
</feature>
<keyword evidence="2" id="KW-0812">Transmembrane</keyword>
<dbReference type="Pfam" id="PF11374">
    <property type="entry name" value="DUF3176"/>
    <property type="match status" value="1"/>
</dbReference>
<feature type="region of interest" description="Disordered" evidence="1">
    <location>
        <begin position="662"/>
        <end position="690"/>
    </location>
</feature>
<dbReference type="PANTHER" id="PTHR35394:SF5">
    <property type="entry name" value="DUF3176 DOMAIN-CONTAINING PROTEIN"/>
    <property type="match status" value="1"/>
</dbReference>
<feature type="compositionally biased region" description="Basic and acidic residues" evidence="1">
    <location>
        <begin position="706"/>
        <end position="725"/>
    </location>
</feature>
<comment type="caution">
    <text evidence="3">The sequence shown here is derived from an EMBL/GenBank/DDBJ whole genome shotgun (WGS) entry which is preliminary data.</text>
</comment>
<gene>
    <name evidence="3" type="ORF">QBC42DRAFT_321191</name>
</gene>
<evidence type="ECO:0000256" key="1">
    <source>
        <dbReference type="SAM" id="MobiDB-lite"/>
    </source>
</evidence>
<dbReference type="AlphaFoldDB" id="A0AAV9H9U0"/>
<dbReference type="InterPro" id="IPR021514">
    <property type="entry name" value="DUF3176"/>
</dbReference>
<evidence type="ECO:0000313" key="4">
    <source>
        <dbReference type="Proteomes" id="UP001321749"/>
    </source>
</evidence>
<reference evidence="3" key="2">
    <citation type="submission" date="2023-06" db="EMBL/GenBank/DDBJ databases">
        <authorList>
            <consortium name="Lawrence Berkeley National Laboratory"/>
            <person name="Mondo S.J."/>
            <person name="Hensen N."/>
            <person name="Bonometti L."/>
            <person name="Westerberg I."/>
            <person name="Brannstrom I.O."/>
            <person name="Guillou S."/>
            <person name="Cros-Aarteil S."/>
            <person name="Calhoun S."/>
            <person name="Haridas S."/>
            <person name="Kuo A."/>
            <person name="Pangilinan J."/>
            <person name="Riley R."/>
            <person name="Labutti K."/>
            <person name="Andreopoulos B."/>
            <person name="Lipzen A."/>
            <person name="Chen C."/>
            <person name="Yanf M."/>
            <person name="Daum C."/>
            <person name="Ng V."/>
            <person name="Clum A."/>
            <person name="Steindorff A."/>
            <person name="Ohm R."/>
            <person name="Martin F."/>
            <person name="Silar P."/>
            <person name="Natvig D."/>
            <person name="Lalanne C."/>
            <person name="Gautier V."/>
            <person name="Ament-Velasquez S.L."/>
            <person name="Kruys A."/>
            <person name="Hutchinson M.I."/>
            <person name="Powell A.J."/>
            <person name="Barry K."/>
            <person name="Miller A.N."/>
            <person name="Grigoriev I.V."/>
            <person name="Debuchy R."/>
            <person name="Gladieux P."/>
            <person name="Thoren M.H."/>
            <person name="Johannesson H."/>
        </authorList>
    </citation>
    <scope>NUCLEOTIDE SEQUENCE</scope>
    <source>
        <strain evidence="3">PSN324</strain>
    </source>
</reference>
<feature type="compositionally biased region" description="Gly residues" evidence="1">
    <location>
        <begin position="663"/>
        <end position="677"/>
    </location>
</feature>
<organism evidence="3 4">
    <name type="scientific">Cladorrhinum samala</name>
    <dbReference type="NCBI Taxonomy" id="585594"/>
    <lineage>
        <taxon>Eukaryota</taxon>
        <taxon>Fungi</taxon>
        <taxon>Dikarya</taxon>
        <taxon>Ascomycota</taxon>
        <taxon>Pezizomycotina</taxon>
        <taxon>Sordariomycetes</taxon>
        <taxon>Sordariomycetidae</taxon>
        <taxon>Sordariales</taxon>
        <taxon>Podosporaceae</taxon>
        <taxon>Cladorrhinum</taxon>
    </lineage>
</organism>
<name>A0AAV9H9U0_9PEZI</name>
<evidence type="ECO:0000313" key="3">
    <source>
        <dbReference type="EMBL" id="KAK4456810.1"/>
    </source>
</evidence>
<keyword evidence="2" id="KW-1133">Transmembrane helix</keyword>
<feature type="region of interest" description="Disordered" evidence="1">
    <location>
        <begin position="704"/>
        <end position="725"/>
    </location>
</feature>
<feature type="compositionally biased region" description="Polar residues" evidence="1">
    <location>
        <begin position="27"/>
        <end position="44"/>
    </location>
</feature>
<feature type="region of interest" description="Disordered" evidence="1">
    <location>
        <begin position="24"/>
        <end position="90"/>
    </location>
</feature>
<keyword evidence="2" id="KW-0472">Membrane</keyword>
<keyword evidence="4" id="KW-1185">Reference proteome</keyword>
<reference evidence="3" key="1">
    <citation type="journal article" date="2023" name="Mol. Phylogenet. Evol.">
        <title>Genome-scale phylogeny and comparative genomics of the fungal order Sordariales.</title>
        <authorList>
            <person name="Hensen N."/>
            <person name="Bonometti L."/>
            <person name="Westerberg I."/>
            <person name="Brannstrom I.O."/>
            <person name="Guillou S."/>
            <person name="Cros-Aarteil S."/>
            <person name="Calhoun S."/>
            <person name="Haridas S."/>
            <person name="Kuo A."/>
            <person name="Mondo S."/>
            <person name="Pangilinan J."/>
            <person name="Riley R."/>
            <person name="LaButti K."/>
            <person name="Andreopoulos B."/>
            <person name="Lipzen A."/>
            <person name="Chen C."/>
            <person name="Yan M."/>
            <person name="Daum C."/>
            <person name="Ng V."/>
            <person name="Clum A."/>
            <person name="Steindorff A."/>
            <person name="Ohm R.A."/>
            <person name="Martin F."/>
            <person name="Silar P."/>
            <person name="Natvig D.O."/>
            <person name="Lalanne C."/>
            <person name="Gautier V."/>
            <person name="Ament-Velasquez S.L."/>
            <person name="Kruys A."/>
            <person name="Hutchinson M.I."/>
            <person name="Powell A.J."/>
            <person name="Barry K."/>
            <person name="Miller A.N."/>
            <person name="Grigoriev I.V."/>
            <person name="Debuchy R."/>
            <person name="Gladieux P."/>
            <person name="Hiltunen Thoren M."/>
            <person name="Johannesson H."/>
        </authorList>
    </citation>
    <scope>NUCLEOTIDE SEQUENCE</scope>
    <source>
        <strain evidence="3">PSN324</strain>
    </source>
</reference>
<feature type="transmembrane region" description="Helical" evidence="2">
    <location>
        <begin position="165"/>
        <end position="184"/>
    </location>
</feature>
<dbReference type="Proteomes" id="UP001321749">
    <property type="component" value="Unassembled WGS sequence"/>
</dbReference>
<proteinExistence type="predicted"/>
<dbReference type="EMBL" id="MU865163">
    <property type="protein sequence ID" value="KAK4456810.1"/>
    <property type="molecule type" value="Genomic_DNA"/>
</dbReference>
<accession>A0AAV9H9U0</accession>
<sequence>MDSPSSENISPRSLDYPERNFWLANHPANNFNNTSDSATAINNNSSRVFPSRSKSRSRRVQQETSSSGAWSHKAEPPSAPSEMAPDDEASTYTQRLAYGQQDGRYTPPIAPATQEYRTQQQFVHPDRGFEDWHEEFVYAFLSVVSFVALAVFLRHYDGQVLPFSFGWAGGISFETGVVALVTLMRVCMDAYVGSSVSQGAWLWVSDRAQMRRRERDGAKLGDFRLFDEASRGVWGSFGLIWRMKGRHLGCVGAVIIVLGHGFETFSQEMVTFEQQSRRLDNETAAPVPARSEVWDTYLHQGFMGADLYPTLSTKAAVYSGIISTEIPNIVAYCETANCSWPLMPTLGACGECTTIPTVPDCNTTTNMCTYSTTSGTSVQNPLDSAERSIFRIAPSNGSFHQINSTSRAYFSVFDLISVTQSTDMGTIASASECALWFCLQAHRIVVNNGIQNNTVVSNHSTTSLALTNSAHGGEHVFVGIPKSLNTDNSTRYAVTHEAMLALRNFMTSITQGTVTTTLNTLDSSSDWVEAMWNASTGDLSEWINNFAFSLTNEFRLHGSVSSNTKRRYDGSATQMTPVVKVHWMWMIYPGFMILLSLYFLGHTIVASSRDGICGWKGQVLPLLFCAVDEGIYAKGQGGMEVPGGLEERVGGIKVEMFREVEGDGGAEGEGGAEAGVEGGRERGGGGSGGDVLGRWGFRAVEDDGEGGYRGRMESRGLDLGGKGEK</sequence>